<organism evidence="2">
    <name type="scientific">Spodoptera frugiperda</name>
    <name type="common">Fall armyworm</name>
    <dbReference type="NCBI Taxonomy" id="7108"/>
    <lineage>
        <taxon>Eukaryota</taxon>
        <taxon>Metazoa</taxon>
        <taxon>Ecdysozoa</taxon>
        <taxon>Arthropoda</taxon>
        <taxon>Hexapoda</taxon>
        <taxon>Insecta</taxon>
        <taxon>Pterygota</taxon>
        <taxon>Neoptera</taxon>
        <taxon>Endopterygota</taxon>
        <taxon>Lepidoptera</taxon>
        <taxon>Glossata</taxon>
        <taxon>Ditrysia</taxon>
        <taxon>Noctuoidea</taxon>
        <taxon>Noctuidae</taxon>
        <taxon>Amphipyrinae</taxon>
        <taxon>Spodoptera</taxon>
    </lineage>
</organism>
<accession>A0A2H1V875</accession>
<keyword evidence="1" id="KW-0732">Signal</keyword>
<reference evidence="2" key="1">
    <citation type="submission" date="2016-07" db="EMBL/GenBank/DDBJ databases">
        <authorList>
            <person name="Bretaudeau A."/>
        </authorList>
    </citation>
    <scope>NUCLEOTIDE SEQUENCE</scope>
    <source>
        <strain evidence="2">Rice</strain>
        <tissue evidence="2">Whole body</tissue>
    </source>
</reference>
<sequence length="118" mass="13024">MMVVVVNLLVVVVPVNEQVGHLLARKRHCPWTLETPEALQVRCWPFGVRWRGSVRLLLTKNHPVPSPACRAGAPVNPLASDEASTLLGPTCGDLMVPFGRRATLARRPQTRTLIEDSQ</sequence>
<name>A0A2H1V875_SPOFR</name>
<feature type="chain" id="PRO_5013567851" evidence="1">
    <location>
        <begin position="18"/>
        <end position="118"/>
    </location>
</feature>
<evidence type="ECO:0000256" key="1">
    <source>
        <dbReference type="SAM" id="SignalP"/>
    </source>
</evidence>
<gene>
    <name evidence="2" type="ORF">SFRICE_009524</name>
</gene>
<protein>
    <submittedName>
        <fullName evidence="2">SFRICE_009524</fullName>
    </submittedName>
</protein>
<dbReference type="EMBL" id="ODYU01001172">
    <property type="protein sequence ID" value="SOQ37009.1"/>
    <property type="molecule type" value="Genomic_DNA"/>
</dbReference>
<evidence type="ECO:0000313" key="2">
    <source>
        <dbReference type="EMBL" id="SOQ37009.1"/>
    </source>
</evidence>
<proteinExistence type="predicted"/>
<feature type="signal peptide" evidence="1">
    <location>
        <begin position="1"/>
        <end position="17"/>
    </location>
</feature>
<dbReference type="AlphaFoldDB" id="A0A2H1V875"/>